<proteinExistence type="predicted"/>
<evidence type="ECO:0000313" key="3">
    <source>
        <dbReference type="Proteomes" id="UP000315995"/>
    </source>
</evidence>
<feature type="transmembrane region" description="Helical" evidence="1">
    <location>
        <begin position="55"/>
        <end position="78"/>
    </location>
</feature>
<dbReference type="Proteomes" id="UP000315995">
    <property type="component" value="Chromosome"/>
</dbReference>
<dbReference type="OrthoDB" id="9999338at2"/>
<feature type="transmembrane region" description="Helical" evidence="1">
    <location>
        <begin position="12"/>
        <end position="35"/>
    </location>
</feature>
<keyword evidence="3" id="KW-1185">Reference proteome</keyword>
<keyword evidence="1" id="KW-1133">Transmembrane helix</keyword>
<reference evidence="2 3" key="1">
    <citation type="submission" date="2019-06" db="EMBL/GenBank/DDBJ databases">
        <title>Persicimonas caeni gen. nov., sp. nov., a predatory bacterium isolated from solar saltern.</title>
        <authorList>
            <person name="Wang S."/>
        </authorList>
    </citation>
    <scope>NUCLEOTIDE SEQUENCE [LARGE SCALE GENOMIC DNA]</scope>
    <source>
        <strain evidence="2 3">YN101</strain>
    </source>
</reference>
<name>A0A4Y6PV62_PERCE</name>
<protein>
    <submittedName>
        <fullName evidence="2">Uncharacterized protein</fullName>
    </submittedName>
</protein>
<keyword evidence="1" id="KW-0812">Transmembrane</keyword>
<evidence type="ECO:0000256" key="1">
    <source>
        <dbReference type="SAM" id="Phobius"/>
    </source>
</evidence>
<gene>
    <name evidence="2" type="ORF">FIV42_13015</name>
</gene>
<dbReference type="AlphaFoldDB" id="A0A4Y6PV62"/>
<organism evidence="2 3">
    <name type="scientific">Persicimonas caeni</name>
    <dbReference type="NCBI Taxonomy" id="2292766"/>
    <lineage>
        <taxon>Bacteria</taxon>
        <taxon>Deltaproteobacteria</taxon>
        <taxon>Bradymonadales</taxon>
        <taxon>Bradymonadaceae</taxon>
        <taxon>Persicimonas</taxon>
    </lineage>
</organism>
<dbReference type="RefSeq" id="WP_141198115.1">
    <property type="nucleotide sequence ID" value="NZ_CP041186.1"/>
</dbReference>
<sequence>MSDTTPQHPVDVVGKGALSVAAILMALPAAIPALVLIEPSLVPFVGDVDTTDTGMIAFLVGMSFVLLLLNWGFLYLIYRWLNKMAQEQEI</sequence>
<accession>A0A4Y6PV62</accession>
<evidence type="ECO:0000313" key="2">
    <source>
        <dbReference type="EMBL" id="QDG51635.1"/>
    </source>
</evidence>
<dbReference type="EMBL" id="CP041186">
    <property type="protein sequence ID" value="QDG51635.1"/>
    <property type="molecule type" value="Genomic_DNA"/>
</dbReference>
<keyword evidence="1" id="KW-0472">Membrane</keyword>
<accession>A0A5B8Y9V0</accession>